<dbReference type="EMBL" id="LBSA01000003">
    <property type="protein sequence ID" value="KKQ10537.1"/>
    <property type="molecule type" value="Genomic_DNA"/>
</dbReference>
<dbReference type="Proteomes" id="UP000034492">
    <property type="component" value="Unassembled WGS sequence"/>
</dbReference>
<evidence type="ECO:0000313" key="2">
    <source>
        <dbReference type="Proteomes" id="UP000034492"/>
    </source>
</evidence>
<organism evidence="1 2">
    <name type="scientific">Candidatus Daviesbacteria bacterium GW2011_GWB1_36_5</name>
    <dbReference type="NCBI Taxonomy" id="1618426"/>
    <lineage>
        <taxon>Bacteria</taxon>
        <taxon>Candidatus Daviesiibacteriota</taxon>
    </lineage>
</organism>
<sequence length="591" mass="61851">MFVLSLITLTIITITTLGLIAGSLTFHQNSKYTTNALQANNLAEAGIDKAVAFLNSSGGTYNGEGETQLGPGTYEVTVANISASNKLIKATGYIPDKENAKTKRSVQLEVSKGTGVAFNYGLQIGEGGLVMGNGAIIDGSLYSNGNITAGNTNSFTGDVYIAGGIQPTADQQTECIDLNCQDYLFGKNVAGSNILDVAQSFSPSATGTLNKVSLKLKKAGSTPNVTVRILTNNNNSPTKTVLTSGTLNANLVTNSDPPSFVDIPMSPPVNLNSSTNYWIMVDTSSDPSNYWSWSADSLQTYTPGAAKWSQNWNAGSPVWNSTTYDLGFKTYTGGVVTSFSTGNSSSVNGDVHANTISGGSYTISGDAYYQTISQSVTVSGTLYPGSQDPAATVFPVSDSNISEWKNEAETANVFSGNITGCNMNLGPGKYIGSLTLDNNCTVNITSPVWITGNIITGNSVKFKLSPSAGSSSGMVIVDGTTTLGNGCVTNSCGFLGSGTPGSYLMLLSIYDSRTNGNSALVTGNNFFSGIYYLPYGIVTLGNDAKFTELSAWKLVLGNNLRLNYDQGLANVFFSSGPSGSYSVIKGTYQSK</sequence>
<proteinExistence type="predicted"/>
<reference evidence="1 2" key="1">
    <citation type="journal article" date="2015" name="Nature">
        <title>rRNA introns, odd ribosomes, and small enigmatic genomes across a large radiation of phyla.</title>
        <authorList>
            <person name="Brown C.T."/>
            <person name="Hug L.A."/>
            <person name="Thomas B.C."/>
            <person name="Sharon I."/>
            <person name="Castelle C.J."/>
            <person name="Singh A."/>
            <person name="Wilkins M.J."/>
            <person name="Williams K.H."/>
            <person name="Banfield J.F."/>
        </authorList>
    </citation>
    <scope>NUCLEOTIDE SEQUENCE [LARGE SCALE GENOMIC DNA]</scope>
</reference>
<comment type="caution">
    <text evidence="1">The sequence shown here is derived from an EMBL/GenBank/DDBJ whole genome shotgun (WGS) entry which is preliminary data.</text>
</comment>
<dbReference type="NCBIfam" id="NF041539">
    <property type="entry name" value="choice_anch_R"/>
    <property type="match status" value="1"/>
</dbReference>
<dbReference type="AlphaFoldDB" id="A0A0G0EYD2"/>
<name>A0A0G0EYD2_9BACT</name>
<accession>A0A0G0EYD2</accession>
<gene>
    <name evidence="1" type="ORF">US19_C0003G0032</name>
</gene>
<evidence type="ECO:0000313" key="1">
    <source>
        <dbReference type="EMBL" id="KKQ10537.1"/>
    </source>
</evidence>
<protein>
    <submittedName>
        <fullName evidence="1">Uncharacterized protein</fullName>
    </submittedName>
</protein>